<organism evidence="2 3">
    <name type="scientific">Perkinsus chesapeaki</name>
    <name type="common">Clam parasite</name>
    <name type="synonym">Perkinsus andrewsi</name>
    <dbReference type="NCBI Taxonomy" id="330153"/>
    <lineage>
        <taxon>Eukaryota</taxon>
        <taxon>Sar</taxon>
        <taxon>Alveolata</taxon>
        <taxon>Perkinsozoa</taxon>
        <taxon>Perkinsea</taxon>
        <taxon>Perkinsida</taxon>
        <taxon>Perkinsidae</taxon>
        <taxon>Perkinsus</taxon>
    </lineage>
</organism>
<dbReference type="Proteomes" id="UP000591131">
    <property type="component" value="Unassembled WGS sequence"/>
</dbReference>
<sequence length="254" mass="27993">MVETLIFAGIILSVGAVPYGPQGFYCVDDFLTPHGQKLVLEFNQDVSFPALNFSTGTVTLYGLASDKTVVSAVTRFTSSSSASGRSEQLLSMTPLDELERFCQITGLPKAFLSTNGAYKIQSDGGVITDLVSFPQYGSAKETTLNYRGCYESLTNQHFESDGFEFVFGLAANGDITVDRSVTIKQGSKSLGTYEFGFDGVDYPFAIRLVKNRGRYFDKLLSAFEEENPLSKEAYWMEGKALSYDPLNRKITLHK</sequence>
<gene>
    <name evidence="2" type="ORF">FOL47_006910</name>
</gene>
<dbReference type="AlphaFoldDB" id="A0A7J6LPH2"/>
<evidence type="ECO:0000256" key="1">
    <source>
        <dbReference type="SAM" id="SignalP"/>
    </source>
</evidence>
<name>A0A7J6LPH2_PERCH</name>
<feature type="chain" id="PRO_5029476432" evidence="1">
    <location>
        <begin position="17"/>
        <end position="254"/>
    </location>
</feature>
<dbReference type="EMBL" id="JAAPAO010000396">
    <property type="protein sequence ID" value="KAF4660930.1"/>
    <property type="molecule type" value="Genomic_DNA"/>
</dbReference>
<feature type="signal peptide" evidence="1">
    <location>
        <begin position="1"/>
        <end position="16"/>
    </location>
</feature>
<reference evidence="2 3" key="1">
    <citation type="submission" date="2020-04" db="EMBL/GenBank/DDBJ databases">
        <title>Perkinsus chesapeaki whole genome sequence.</title>
        <authorList>
            <person name="Bogema D.R."/>
        </authorList>
    </citation>
    <scope>NUCLEOTIDE SEQUENCE [LARGE SCALE GENOMIC DNA]</scope>
    <source>
        <strain evidence="2">ATCC PRA-425</strain>
    </source>
</reference>
<keyword evidence="3" id="KW-1185">Reference proteome</keyword>
<evidence type="ECO:0000313" key="3">
    <source>
        <dbReference type="Proteomes" id="UP000591131"/>
    </source>
</evidence>
<accession>A0A7J6LPH2</accession>
<evidence type="ECO:0000313" key="2">
    <source>
        <dbReference type="EMBL" id="KAF4660930.1"/>
    </source>
</evidence>
<keyword evidence="1" id="KW-0732">Signal</keyword>
<protein>
    <submittedName>
        <fullName evidence="2">Uncharacterized protein</fullName>
    </submittedName>
</protein>
<comment type="caution">
    <text evidence="2">The sequence shown here is derived from an EMBL/GenBank/DDBJ whole genome shotgun (WGS) entry which is preliminary data.</text>
</comment>
<proteinExistence type="predicted"/>